<organism evidence="1">
    <name type="scientific">Anguilla anguilla</name>
    <name type="common">European freshwater eel</name>
    <name type="synonym">Muraena anguilla</name>
    <dbReference type="NCBI Taxonomy" id="7936"/>
    <lineage>
        <taxon>Eukaryota</taxon>
        <taxon>Metazoa</taxon>
        <taxon>Chordata</taxon>
        <taxon>Craniata</taxon>
        <taxon>Vertebrata</taxon>
        <taxon>Euteleostomi</taxon>
        <taxon>Actinopterygii</taxon>
        <taxon>Neopterygii</taxon>
        <taxon>Teleostei</taxon>
        <taxon>Anguilliformes</taxon>
        <taxon>Anguillidae</taxon>
        <taxon>Anguilla</taxon>
    </lineage>
</organism>
<proteinExistence type="predicted"/>
<name>A0A0E9UWM5_ANGAN</name>
<protein>
    <submittedName>
        <fullName evidence="1">Uncharacterized protein</fullName>
    </submittedName>
</protein>
<dbReference type="EMBL" id="GBXM01039219">
    <property type="protein sequence ID" value="JAH69358.1"/>
    <property type="molecule type" value="Transcribed_RNA"/>
</dbReference>
<evidence type="ECO:0000313" key="1">
    <source>
        <dbReference type="EMBL" id="JAH69358.1"/>
    </source>
</evidence>
<reference evidence="1" key="1">
    <citation type="submission" date="2014-11" db="EMBL/GenBank/DDBJ databases">
        <authorList>
            <person name="Amaro Gonzalez C."/>
        </authorList>
    </citation>
    <scope>NUCLEOTIDE SEQUENCE</scope>
</reference>
<reference evidence="1" key="2">
    <citation type="journal article" date="2015" name="Fish Shellfish Immunol.">
        <title>Early steps in the European eel (Anguilla anguilla)-Vibrio vulnificus interaction in the gills: Role of the RtxA13 toxin.</title>
        <authorList>
            <person name="Callol A."/>
            <person name="Pajuelo D."/>
            <person name="Ebbesson L."/>
            <person name="Teles M."/>
            <person name="MacKenzie S."/>
            <person name="Amaro C."/>
        </authorList>
    </citation>
    <scope>NUCLEOTIDE SEQUENCE</scope>
</reference>
<accession>A0A0E9UWM5</accession>
<sequence length="9" mass="1068">MYKGVFPNI</sequence>